<keyword evidence="2 5" id="KW-0175">Coiled coil</keyword>
<feature type="compositionally biased region" description="Acidic residues" evidence="6">
    <location>
        <begin position="1306"/>
        <end position="1317"/>
    </location>
</feature>
<dbReference type="InterPro" id="IPR018501">
    <property type="entry name" value="DDT_dom"/>
</dbReference>
<dbReference type="GO" id="GO:0031445">
    <property type="term" value="P:regulation of heterochromatin formation"/>
    <property type="evidence" value="ECO:0007669"/>
    <property type="project" value="TreeGrafter"/>
</dbReference>
<dbReference type="InterPro" id="IPR013136">
    <property type="entry name" value="WSTF_Acf1_Cbp146"/>
</dbReference>
<dbReference type="GO" id="GO:0045740">
    <property type="term" value="P:positive regulation of DNA replication"/>
    <property type="evidence" value="ECO:0007669"/>
    <property type="project" value="TreeGrafter"/>
</dbReference>
<comment type="caution">
    <text evidence="9">The sequence shown here is derived from an EMBL/GenBank/DDBJ whole genome shotgun (WGS) entry which is preliminary data.</text>
</comment>
<dbReference type="GO" id="GO:0006338">
    <property type="term" value="P:chromatin remodeling"/>
    <property type="evidence" value="ECO:0007669"/>
    <property type="project" value="InterPro"/>
</dbReference>
<comment type="subcellular location">
    <subcellularLocation>
        <location evidence="1 4">Nucleus</location>
    </subcellularLocation>
</comment>
<feature type="coiled-coil region" evidence="5">
    <location>
        <begin position="412"/>
        <end position="449"/>
    </location>
</feature>
<feature type="compositionally biased region" description="Acidic residues" evidence="6">
    <location>
        <begin position="1409"/>
        <end position="1421"/>
    </location>
</feature>
<name>A0A6V7XV98_MELEN</name>
<feature type="region of interest" description="Disordered" evidence="6">
    <location>
        <begin position="721"/>
        <end position="741"/>
    </location>
</feature>
<dbReference type="Pfam" id="PF10537">
    <property type="entry name" value="WAC_Acf1_DNA_bd"/>
    <property type="match status" value="1"/>
</dbReference>
<dbReference type="InterPro" id="IPR028941">
    <property type="entry name" value="WHIM2_dom"/>
</dbReference>
<feature type="compositionally biased region" description="Polar residues" evidence="6">
    <location>
        <begin position="1373"/>
        <end position="1390"/>
    </location>
</feature>
<feature type="compositionally biased region" description="Basic and acidic residues" evidence="6">
    <location>
        <begin position="1393"/>
        <end position="1404"/>
    </location>
</feature>
<dbReference type="InterPro" id="IPR047171">
    <property type="entry name" value="BAZ1A"/>
</dbReference>
<feature type="compositionally biased region" description="Low complexity" evidence="6">
    <location>
        <begin position="732"/>
        <end position="741"/>
    </location>
</feature>
<evidence type="ECO:0000256" key="2">
    <source>
        <dbReference type="ARBA" id="ARBA00023054"/>
    </source>
</evidence>
<evidence type="ECO:0000313" key="9">
    <source>
        <dbReference type="EMBL" id="CAD2203141.1"/>
    </source>
</evidence>
<gene>
    <name evidence="9" type="ORF">MENT_LOCUS56809</name>
</gene>
<evidence type="ECO:0000256" key="5">
    <source>
        <dbReference type="SAM" id="Coils"/>
    </source>
</evidence>
<dbReference type="EMBL" id="CAJEWN010002326">
    <property type="protein sequence ID" value="CAD2203141.1"/>
    <property type="molecule type" value="Genomic_DNA"/>
</dbReference>
<dbReference type="PROSITE" id="PS50827">
    <property type="entry name" value="DDT"/>
    <property type="match status" value="1"/>
</dbReference>
<feature type="domain" description="DDT" evidence="7">
    <location>
        <begin position="482"/>
        <end position="547"/>
    </location>
</feature>
<feature type="coiled-coil region" evidence="5">
    <location>
        <begin position="686"/>
        <end position="713"/>
    </location>
</feature>
<dbReference type="Proteomes" id="UP000580250">
    <property type="component" value="Unassembled WGS sequence"/>
</dbReference>
<dbReference type="OrthoDB" id="332390at2759"/>
<evidence type="ECO:0000313" key="10">
    <source>
        <dbReference type="Proteomes" id="UP000580250"/>
    </source>
</evidence>
<reference evidence="9 10" key="1">
    <citation type="submission" date="2020-08" db="EMBL/GenBank/DDBJ databases">
        <authorList>
            <person name="Koutsovoulos G."/>
            <person name="Danchin GJ E."/>
        </authorList>
    </citation>
    <scope>NUCLEOTIDE SEQUENCE [LARGE SCALE GENOMIC DNA]</scope>
</reference>
<dbReference type="Pfam" id="PF15613">
    <property type="entry name" value="WSD"/>
    <property type="match status" value="1"/>
</dbReference>
<protein>
    <submittedName>
        <fullName evidence="9">Uncharacterized protein</fullName>
    </submittedName>
</protein>
<dbReference type="InterPro" id="IPR028942">
    <property type="entry name" value="WHIM1_dom"/>
</dbReference>
<proteinExistence type="predicted"/>
<feature type="region of interest" description="Disordered" evidence="6">
    <location>
        <begin position="1277"/>
        <end position="1340"/>
    </location>
</feature>
<organism evidence="9 10">
    <name type="scientific">Meloidogyne enterolobii</name>
    <name type="common">Root-knot nematode worm</name>
    <name type="synonym">Meloidogyne mayaguensis</name>
    <dbReference type="NCBI Taxonomy" id="390850"/>
    <lineage>
        <taxon>Eukaryota</taxon>
        <taxon>Metazoa</taxon>
        <taxon>Ecdysozoa</taxon>
        <taxon>Nematoda</taxon>
        <taxon>Chromadorea</taxon>
        <taxon>Rhabditida</taxon>
        <taxon>Tylenchina</taxon>
        <taxon>Tylenchomorpha</taxon>
        <taxon>Tylenchoidea</taxon>
        <taxon>Meloidogynidae</taxon>
        <taxon>Meloidogyninae</taxon>
        <taxon>Meloidogyne</taxon>
    </lineage>
</organism>
<feature type="region of interest" description="Disordered" evidence="6">
    <location>
        <begin position="1368"/>
        <end position="1433"/>
    </location>
</feature>
<evidence type="ECO:0000256" key="4">
    <source>
        <dbReference type="PROSITE-ProRule" id="PRU00475"/>
    </source>
</evidence>
<dbReference type="GO" id="GO:0003677">
    <property type="term" value="F:DNA binding"/>
    <property type="evidence" value="ECO:0007669"/>
    <property type="project" value="TreeGrafter"/>
</dbReference>
<dbReference type="PROSITE" id="PS51136">
    <property type="entry name" value="WAC"/>
    <property type="match status" value="1"/>
</dbReference>
<sequence length="1443" mass="166226">MPTTINKNFQAIAPIPDGISPNTEVFYHPSTNEVFENYEDYFERMIQLNSSCWSCTMTGRNGLTYDEALQSEADAMEQINKFPSFLETPILYLIHHYTCRARVDELVSDIMLFMRDRYFINEDVLYRVGSKKRLPARIVSVNYQPPNDLQNNNAGTSAAETQMTKVSESPQQNGVITKTSLKPTKSKSPNKKDGEQSAGLEFCHPDCFTYSIQIIDKESESDSDASSIIDDKKNGCDAKGELLNNITHQQIFRSKYSYATRPRIKLFIKYYTEMFDGRFVVKPNSVADFHLDRLRFGQLFADCPPPKFPQTRSLKKQKDRNTSFSDSDKLFPSTMKMLMEENYSRPSTSAQLSSSNGQLTKKAGVSKADIRRKRIIEQQMQLRPLFETAENHGVENVERWRQTFQVLSDEDIQELRNAIAIAKAAEKAAEKAELRKQQIEQRRKQRELLAEWRKPRDDLLCDDLQPFPSGFRELRWPDWVPRELYWEILSVQSFFQNFAEVLFHDGKNPFTLANIATAIVSRQTTENTQFYQILDWLMTAMNKSIEEDEGDPADLLKPEHIGNEAVKDFDHPIHGDRIRKINKECERQKRIHGVHIRALIRDNRDITEIIRLHLKTSGYYTQYRRQLRGSMHCYEDDGYIFSHSETEIMELLKKSSVYALNPHQRVKLFNVLINQLLSHRRCRTLITKRTEEMNELKRELRHLKAIDQQHERESREAYQLLSQQKTSESGEKSQASKSSSKQLANLRRALVQLNEGRRIQNIAEIKERLLDEKNPLPWAQMDNITEVLEFRAVQRNFHSDRVQELLQKIFELHGKMGLYFLGRDRAFRSYYYMCSTFVIQCPSIEDCGKCEESTPNPTQLSADEDDDIQILDSYGVAVSGMSENNKAHEKPLVNEGSNNVNKCTESLSNGEKLNTVEQEEHKDQNDVIDDEGFADVDPLMACTSKKGCPVHNPSSGRLLYYIERDAVKKILNSLNPRGFRESELSENISFFKEIYTKEMNDFLDVWKDRHSVRPLSLKLFGFSSSNPKELGGGKEEVKIEQSPSISDALYRDMISHLLQLEEFVHERRFGYPRCTVDREKWRQALEADGDTTPFCVDNRVSVLHSSHSDILFAPSSLFGKEIFNITPVEKLAVALIQLAQGVKLECLQSPFITETKRNGLGLTPSQTFIDWQRAIKFCQSPSAVALFATTFEYSVNWDYESPLEKERRKKNTVANNLVNSQNQPLANNNRACTVLAKPRREARVLLADAADLLVSGPRQRRPVTKYGECEMDLDKIDFGDEKLSESEGTDKETETEEEMENRILDENDDIGESSEGDVEVRRDDFSDDEDEDLKSKKNRRRSHLHHFDGFGALRYEGLGRKRKAVTHFDPSNYAGTSGYSDDQGTSTSYGQHIDLEEFENKNDGGSDNVDNEWLIDDDQMNDETGQQQQTNEGILLEEWQQLG</sequence>
<dbReference type="GO" id="GO:0000228">
    <property type="term" value="C:nuclear chromosome"/>
    <property type="evidence" value="ECO:0007669"/>
    <property type="project" value="TreeGrafter"/>
</dbReference>
<evidence type="ECO:0000259" key="8">
    <source>
        <dbReference type="PROSITE" id="PS51136"/>
    </source>
</evidence>
<dbReference type="PANTHER" id="PTHR46510">
    <property type="entry name" value="BROMODOMAIN ADJACENT TO ZINC FINGER DOMAIN PROTEIN 1A"/>
    <property type="match status" value="1"/>
</dbReference>
<keyword evidence="3 4" id="KW-0539">Nucleus</keyword>
<dbReference type="GO" id="GO:0008623">
    <property type="term" value="C:CHRAC"/>
    <property type="evidence" value="ECO:0007669"/>
    <property type="project" value="TreeGrafter"/>
</dbReference>
<feature type="domain" description="WAC" evidence="8">
    <location>
        <begin position="23"/>
        <end position="131"/>
    </location>
</feature>
<evidence type="ECO:0000256" key="3">
    <source>
        <dbReference type="ARBA" id="ARBA00023242"/>
    </source>
</evidence>
<dbReference type="Pfam" id="PF15612">
    <property type="entry name" value="WHIM1"/>
    <property type="match status" value="1"/>
</dbReference>
<feature type="region of interest" description="Disordered" evidence="6">
    <location>
        <begin position="165"/>
        <end position="197"/>
    </location>
</feature>
<evidence type="ECO:0000259" key="7">
    <source>
        <dbReference type="PROSITE" id="PS50827"/>
    </source>
</evidence>
<feature type="compositionally biased region" description="Polar residues" evidence="6">
    <location>
        <begin position="165"/>
        <end position="176"/>
    </location>
</feature>
<evidence type="ECO:0000256" key="6">
    <source>
        <dbReference type="SAM" id="MobiDB-lite"/>
    </source>
</evidence>
<accession>A0A6V7XV98</accession>
<evidence type="ECO:0000256" key="1">
    <source>
        <dbReference type="ARBA" id="ARBA00004123"/>
    </source>
</evidence>
<feature type="compositionally biased region" description="Basic and acidic residues" evidence="6">
    <location>
        <begin position="1277"/>
        <end position="1292"/>
    </location>
</feature>
<dbReference type="PANTHER" id="PTHR46510:SF1">
    <property type="entry name" value="BROMODOMAIN ADJACENT TO ZINC FINGER DOMAIN PROTEIN 1A"/>
    <property type="match status" value="1"/>
</dbReference>
<feature type="compositionally biased region" description="Polar residues" evidence="6">
    <location>
        <begin position="1422"/>
        <end position="1432"/>
    </location>
</feature>
<dbReference type="GO" id="GO:0006355">
    <property type="term" value="P:regulation of DNA-templated transcription"/>
    <property type="evidence" value="ECO:0007669"/>
    <property type="project" value="TreeGrafter"/>
</dbReference>